<dbReference type="GO" id="GO:0008081">
    <property type="term" value="F:phosphoric diester hydrolase activity"/>
    <property type="evidence" value="ECO:0007669"/>
    <property type="project" value="InterPro"/>
</dbReference>
<name>A0A645DSE8_9ZZZZ</name>
<gene>
    <name evidence="2" type="ORF">SDC9_139334</name>
</gene>
<feature type="transmembrane region" description="Helical" evidence="1">
    <location>
        <begin position="269"/>
        <end position="287"/>
    </location>
</feature>
<keyword evidence="1" id="KW-1133">Transmembrane helix</keyword>
<proteinExistence type="predicted"/>
<keyword evidence="1" id="KW-0472">Membrane</keyword>
<accession>A0A645DSE8</accession>
<sequence length="293" mass="33186">MEKCYLLAGTNNKQLSPSSYKLATLDEALTVCKGKIKVFLYCDSFILDKVYNSVLSKEALGNIIFCSNMKNTDFIKWANGKEKKPTIMAYHKSNVIFAAVNQLNIAKKNNLEYIQYATNNQYGVIFSHLFMSKTTAVNTYFSFTNDKACGKRPDNVESWEDVLARGYNIIESNNCEEISAYFKLLEKDRQLLLQTISEYEKIDTKAYSFVTVKKLTEAYEAADQLLRSGTGNVSNLSIANTTLKNAISGLETDGNAIPTGKFVITGMRVFWMIFALLLFVCVNIYIYRKTKKQ</sequence>
<comment type="caution">
    <text evidence="2">The sequence shown here is derived from an EMBL/GenBank/DDBJ whole genome shotgun (WGS) entry which is preliminary data.</text>
</comment>
<dbReference type="InterPro" id="IPR017946">
    <property type="entry name" value="PLC-like_Pdiesterase_TIM-brl"/>
</dbReference>
<evidence type="ECO:0000256" key="1">
    <source>
        <dbReference type="SAM" id="Phobius"/>
    </source>
</evidence>
<dbReference type="Gene3D" id="3.20.20.190">
    <property type="entry name" value="Phosphatidylinositol (PI) phosphodiesterase"/>
    <property type="match status" value="1"/>
</dbReference>
<organism evidence="2">
    <name type="scientific">bioreactor metagenome</name>
    <dbReference type="NCBI Taxonomy" id="1076179"/>
    <lineage>
        <taxon>unclassified sequences</taxon>
        <taxon>metagenomes</taxon>
        <taxon>ecological metagenomes</taxon>
    </lineage>
</organism>
<reference evidence="2" key="1">
    <citation type="submission" date="2019-08" db="EMBL/GenBank/DDBJ databases">
        <authorList>
            <person name="Kucharzyk K."/>
            <person name="Murdoch R.W."/>
            <person name="Higgins S."/>
            <person name="Loffler F."/>
        </authorList>
    </citation>
    <scope>NUCLEOTIDE SEQUENCE</scope>
</reference>
<protein>
    <submittedName>
        <fullName evidence="2">Uncharacterized protein</fullName>
    </submittedName>
</protein>
<evidence type="ECO:0000313" key="2">
    <source>
        <dbReference type="EMBL" id="MPM92199.1"/>
    </source>
</evidence>
<dbReference type="AlphaFoldDB" id="A0A645DSE8"/>
<keyword evidence="1" id="KW-0812">Transmembrane</keyword>
<dbReference type="GO" id="GO:0006629">
    <property type="term" value="P:lipid metabolic process"/>
    <property type="evidence" value="ECO:0007669"/>
    <property type="project" value="InterPro"/>
</dbReference>
<dbReference type="EMBL" id="VSSQ01039173">
    <property type="protein sequence ID" value="MPM92199.1"/>
    <property type="molecule type" value="Genomic_DNA"/>
</dbReference>